<keyword evidence="9" id="KW-0249">Electron transport</keyword>
<protein>
    <recommendedName>
        <fullName evidence="3 9">NADH-ubiquinone oxidoreductase chain 3</fullName>
        <ecNumber evidence="9">7.1.1.2</ecNumber>
    </recommendedName>
</protein>
<dbReference type="AlphaFoldDB" id="A0A1P8AG60"/>
<dbReference type="EMBL" id="KR907239">
    <property type="protein sequence ID" value="AMX74111.1"/>
    <property type="molecule type" value="Genomic_DNA"/>
</dbReference>
<dbReference type="EMBL" id="KR907236">
    <property type="protein sequence ID" value="AMX74098.1"/>
    <property type="molecule type" value="Genomic_DNA"/>
</dbReference>
<dbReference type="GO" id="GO:0030964">
    <property type="term" value="C:NADH dehydrogenase complex"/>
    <property type="evidence" value="ECO:0007669"/>
    <property type="project" value="TreeGrafter"/>
</dbReference>
<accession>A0A1P8AG60</accession>
<keyword evidence="9" id="KW-0830">Ubiquinone</keyword>
<keyword evidence="9" id="KW-0679">Respiratory chain</keyword>
<evidence type="ECO:0000256" key="2">
    <source>
        <dbReference type="ARBA" id="ARBA00008472"/>
    </source>
</evidence>
<name>A0A1P8AG60_9ACAR</name>
<dbReference type="EC" id="7.1.1.2" evidence="9"/>
<evidence type="ECO:0000256" key="1">
    <source>
        <dbReference type="ARBA" id="ARBA00004370"/>
    </source>
</evidence>
<keyword evidence="9" id="KW-0520">NAD</keyword>
<keyword evidence="7 9" id="KW-0472">Membrane</keyword>
<comment type="subcellular location">
    <subcellularLocation>
        <location evidence="1">Membrane</location>
    </subcellularLocation>
    <subcellularLocation>
        <location evidence="9">Mitochondrion membrane</location>
        <topology evidence="9">Multi-pass membrane protein</topology>
    </subcellularLocation>
</comment>
<feature type="transmembrane region" description="Helical" evidence="9">
    <location>
        <begin position="49"/>
        <end position="71"/>
    </location>
</feature>
<sequence>MKYMLLSLTIAFMIFTLALTLTKIHKFNKEKNSPFECGYDPFSITRIPFSLRFFMISILFLMFDIEIVIILPIPLMMLTSFHTTLMILLVLFMIMIGLLYEWKLGMIQWFN</sequence>
<evidence type="ECO:0000256" key="8">
    <source>
        <dbReference type="ARBA" id="ARBA00049551"/>
    </source>
</evidence>
<organism evidence="10">
    <name type="scientific">Chiropterargas boueti</name>
    <dbReference type="NCBI Taxonomy" id="1827022"/>
    <lineage>
        <taxon>Eukaryota</taxon>
        <taxon>Metazoa</taxon>
        <taxon>Ecdysozoa</taxon>
        <taxon>Arthropoda</taxon>
        <taxon>Chelicerata</taxon>
        <taxon>Arachnida</taxon>
        <taxon>Acari</taxon>
        <taxon>Parasitiformes</taxon>
        <taxon>Ixodida</taxon>
        <taxon>Ixodoidea</taxon>
        <taxon>Argasidae</taxon>
        <taxon>Ornithodorinae</taxon>
        <taxon>Chiropterargas</taxon>
    </lineage>
</organism>
<keyword evidence="4 9" id="KW-0813">Transport</keyword>
<dbReference type="GO" id="GO:0031966">
    <property type="term" value="C:mitochondrial membrane"/>
    <property type="evidence" value="ECO:0007669"/>
    <property type="project" value="UniProtKB-SubCell"/>
</dbReference>
<keyword evidence="6 9" id="KW-1133">Transmembrane helix</keyword>
<dbReference type="PANTHER" id="PTHR11058:SF9">
    <property type="entry name" value="NADH-UBIQUINONE OXIDOREDUCTASE CHAIN 3"/>
    <property type="match status" value="1"/>
</dbReference>
<dbReference type="InterPro" id="IPR038430">
    <property type="entry name" value="NDAH_ubi_oxred_su3_sf"/>
</dbReference>
<dbReference type="InterPro" id="IPR000440">
    <property type="entry name" value="NADH_UbQ/plastoQ_OxRdtase_su3"/>
</dbReference>
<dbReference type="PANTHER" id="PTHR11058">
    <property type="entry name" value="NADH-UBIQUINONE OXIDOREDUCTASE CHAIN 3"/>
    <property type="match status" value="1"/>
</dbReference>
<evidence type="ECO:0000256" key="6">
    <source>
        <dbReference type="ARBA" id="ARBA00022989"/>
    </source>
</evidence>
<evidence type="ECO:0000256" key="3">
    <source>
        <dbReference type="ARBA" id="ARBA00021007"/>
    </source>
</evidence>
<keyword evidence="9 10" id="KW-0496">Mitochondrion</keyword>
<evidence type="ECO:0000256" key="9">
    <source>
        <dbReference type="RuleBase" id="RU003640"/>
    </source>
</evidence>
<dbReference type="GO" id="GO:0008137">
    <property type="term" value="F:NADH dehydrogenase (ubiquinone) activity"/>
    <property type="evidence" value="ECO:0007669"/>
    <property type="project" value="UniProtKB-UniRule"/>
</dbReference>
<dbReference type="Pfam" id="PF00507">
    <property type="entry name" value="Oxidored_q4"/>
    <property type="match status" value="1"/>
</dbReference>
<evidence type="ECO:0000313" key="10">
    <source>
        <dbReference type="EMBL" id="AMX74098.1"/>
    </source>
</evidence>
<feature type="transmembrane region" description="Helical" evidence="9">
    <location>
        <begin position="83"/>
        <end position="102"/>
    </location>
</feature>
<proteinExistence type="inferred from homology"/>
<comment type="similarity">
    <text evidence="2 9">Belongs to the complex I subunit 3 family.</text>
</comment>
<gene>
    <name evidence="10" type="primary">ND3</name>
</gene>
<keyword evidence="9" id="KW-1278">Translocase</keyword>
<keyword evidence="5 9" id="KW-0812">Transmembrane</keyword>
<evidence type="ECO:0000256" key="5">
    <source>
        <dbReference type="ARBA" id="ARBA00022692"/>
    </source>
</evidence>
<comment type="function">
    <text evidence="9">Core subunit of the mitochondrial membrane respiratory chain NADH dehydrogenase (Complex I) which catalyzes electron transfer from NADH through the respiratory chain, using ubiquinone as an electron acceptor. Essential for the catalytic activity of complex I.</text>
</comment>
<geneLocation type="mitochondrion" evidence="10"/>
<comment type="catalytic activity">
    <reaction evidence="8 9">
        <text>a ubiquinone + NADH + 5 H(+)(in) = a ubiquinol + NAD(+) + 4 H(+)(out)</text>
        <dbReference type="Rhea" id="RHEA:29091"/>
        <dbReference type="Rhea" id="RHEA-COMP:9565"/>
        <dbReference type="Rhea" id="RHEA-COMP:9566"/>
        <dbReference type="ChEBI" id="CHEBI:15378"/>
        <dbReference type="ChEBI" id="CHEBI:16389"/>
        <dbReference type="ChEBI" id="CHEBI:17976"/>
        <dbReference type="ChEBI" id="CHEBI:57540"/>
        <dbReference type="ChEBI" id="CHEBI:57945"/>
        <dbReference type="EC" id="7.1.1.2"/>
    </reaction>
</comment>
<evidence type="ECO:0000313" key="11">
    <source>
        <dbReference type="EMBL" id="AMX74111.1"/>
    </source>
</evidence>
<dbReference type="Gene3D" id="1.20.58.1610">
    <property type="entry name" value="NADH:ubiquinone/plastoquinone oxidoreductase, chain 3"/>
    <property type="match status" value="1"/>
</dbReference>
<evidence type="ECO:0000256" key="4">
    <source>
        <dbReference type="ARBA" id="ARBA00022448"/>
    </source>
</evidence>
<evidence type="ECO:0000256" key="7">
    <source>
        <dbReference type="ARBA" id="ARBA00023136"/>
    </source>
</evidence>
<reference evidence="10" key="1">
    <citation type="journal article" date="2019" name="Ticks Tick Borne Dis.">
        <title>Argasid and ixodid systematics: Implications for soft tick evolution and systematics, with a new argasid species list.</title>
        <authorList>
            <person name="Mans B.J."/>
            <person name="Featherston J."/>
            <person name="Kvas M."/>
            <person name="Pillay K.A."/>
            <person name="de Klerk D.G."/>
            <person name="Pienaar R."/>
            <person name="de Castro M.H."/>
            <person name="Schwan T.G."/>
            <person name="Lopez J.E."/>
            <person name="Teel P."/>
            <person name="Perez de Leon A.A."/>
            <person name="Sonenshine D.E."/>
            <person name="Egekwu N.I."/>
            <person name="Bakkes D.K."/>
            <person name="Heyne H."/>
            <person name="Kanduma E.G."/>
            <person name="Nyangiwe N."/>
            <person name="Bouattour A."/>
            <person name="Latif A.A."/>
        </authorList>
    </citation>
    <scope>NUCLEOTIDE SEQUENCE</scope>
    <source>
        <strain evidence="10">1</strain>
        <strain evidence="11">2</strain>
    </source>
</reference>